<feature type="transmembrane region" description="Helical" evidence="1">
    <location>
        <begin position="97"/>
        <end position="115"/>
    </location>
</feature>
<dbReference type="Pfam" id="PF07274">
    <property type="entry name" value="DUF1440"/>
    <property type="match status" value="1"/>
</dbReference>
<dbReference type="Proteomes" id="UP000003688">
    <property type="component" value="Unassembled WGS sequence"/>
</dbReference>
<evidence type="ECO:0000313" key="2">
    <source>
        <dbReference type="EMBL" id="EEF61105.1"/>
    </source>
</evidence>
<name>B9XGQ4_PEDPL</name>
<feature type="transmembrane region" description="Helical" evidence="1">
    <location>
        <begin position="64"/>
        <end position="85"/>
    </location>
</feature>
<comment type="caution">
    <text evidence="2">The sequence shown here is derived from an EMBL/GenBank/DDBJ whole genome shotgun (WGS) entry which is preliminary data.</text>
</comment>
<protein>
    <recommendedName>
        <fullName evidence="4">DUF1440 domain-containing protein</fullName>
    </recommendedName>
</protein>
<gene>
    <name evidence="2" type="ORF">Cflav_PD3822</name>
</gene>
<evidence type="ECO:0000313" key="3">
    <source>
        <dbReference type="Proteomes" id="UP000003688"/>
    </source>
</evidence>
<keyword evidence="1" id="KW-0812">Transmembrane</keyword>
<accession>B9XGQ4</accession>
<organism evidence="2 3">
    <name type="scientific">Pedosphaera parvula (strain Ellin514)</name>
    <dbReference type="NCBI Taxonomy" id="320771"/>
    <lineage>
        <taxon>Bacteria</taxon>
        <taxon>Pseudomonadati</taxon>
        <taxon>Verrucomicrobiota</taxon>
        <taxon>Pedosphaerae</taxon>
        <taxon>Pedosphaerales</taxon>
        <taxon>Pedosphaeraceae</taxon>
        <taxon>Pedosphaera</taxon>
    </lineage>
</organism>
<evidence type="ECO:0008006" key="4">
    <source>
        <dbReference type="Google" id="ProtNLM"/>
    </source>
</evidence>
<dbReference type="RefSeq" id="WP_007415000.1">
    <property type="nucleotide sequence ID" value="NZ_ABOX02000012.1"/>
</dbReference>
<dbReference type="InterPro" id="IPR009898">
    <property type="entry name" value="DUF1440"/>
</dbReference>
<feature type="transmembrane region" description="Helical" evidence="1">
    <location>
        <begin position="12"/>
        <end position="30"/>
    </location>
</feature>
<keyword evidence="3" id="KW-1185">Reference proteome</keyword>
<keyword evidence="1" id="KW-0472">Membrane</keyword>
<dbReference type="AlphaFoldDB" id="B9XGQ4"/>
<proteinExistence type="predicted"/>
<dbReference type="EMBL" id="ABOX02000012">
    <property type="protein sequence ID" value="EEF61105.1"/>
    <property type="molecule type" value="Genomic_DNA"/>
</dbReference>
<feature type="transmembrane region" description="Helical" evidence="1">
    <location>
        <begin position="135"/>
        <end position="151"/>
    </location>
</feature>
<keyword evidence="1" id="KW-1133">Transmembrane helix</keyword>
<reference evidence="2 3" key="1">
    <citation type="journal article" date="2011" name="J. Bacteriol.">
        <title>Genome sequence of 'Pedosphaera parvula' Ellin514, an aerobic Verrucomicrobial isolate from pasture soil.</title>
        <authorList>
            <person name="Kant R."/>
            <person name="van Passel M.W."/>
            <person name="Sangwan P."/>
            <person name="Palva A."/>
            <person name="Lucas S."/>
            <person name="Copeland A."/>
            <person name="Lapidus A."/>
            <person name="Glavina Del Rio T."/>
            <person name="Dalin E."/>
            <person name="Tice H."/>
            <person name="Bruce D."/>
            <person name="Goodwin L."/>
            <person name="Pitluck S."/>
            <person name="Chertkov O."/>
            <person name="Larimer F.W."/>
            <person name="Land M.L."/>
            <person name="Hauser L."/>
            <person name="Brettin T.S."/>
            <person name="Detter J.C."/>
            <person name="Han S."/>
            <person name="de Vos W.M."/>
            <person name="Janssen P.H."/>
            <person name="Smidt H."/>
        </authorList>
    </citation>
    <scope>NUCLEOTIDE SEQUENCE [LARGE SCALE GENOMIC DNA]</scope>
    <source>
        <strain evidence="2 3">Ellin514</strain>
    </source>
</reference>
<sequence>MDRKQSSRLIQGAVAGGLATIWMSLFMFGSKKLGIQGEHPPKRIAEFAFALAGSEQSEQQKLKLNASAVAAHLGFGMVAGGAFALIQPRSSSKKLQILHGIGYGLLVWAASYKGWIPAFNILPPPERDRPGRVKSMIAAHMVYGAVLANLMKGEPRKSTVLLR</sequence>
<dbReference type="OrthoDB" id="1629003at2"/>
<evidence type="ECO:0000256" key="1">
    <source>
        <dbReference type="SAM" id="Phobius"/>
    </source>
</evidence>